<feature type="transmembrane region" description="Helical" evidence="1">
    <location>
        <begin position="20"/>
        <end position="40"/>
    </location>
</feature>
<name>A0A1M5EBS5_9FLAO</name>
<sequence>MILKSDNYLIKNMTKIVFAIYKIIFCVTIAFTWNSIAATLKNNKSSNVQSLNKADSAIVIKKNKQLILNKNKKTNHFKKFIVPQKYSLLPNLKFTEKSPTRHKKGKIIYKYS</sequence>
<gene>
    <name evidence="2" type="ORF">SAMN05444396_101284</name>
</gene>
<dbReference type="EMBL" id="FQWE01000001">
    <property type="protein sequence ID" value="SHF76645.1"/>
    <property type="molecule type" value="Genomic_DNA"/>
</dbReference>
<proteinExistence type="predicted"/>
<evidence type="ECO:0000256" key="1">
    <source>
        <dbReference type="SAM" id="Phobius"/>
    </source>
</evidence>
<reference evidence="3" key="1">
    <citation type="submission" date="2016-11" db="EMBL/GenBank/DDBJ databases">
        <authorList>
            <person name="Varghese N."/>
            <person name="Submissions S."/>
        </authorList>
    </citation>
    <scope>NUCLEOTIDE SEQUENCE [LARGE SCALE GENOMIC DNA]</scope>
    <source>
        <strain evidence="3">DSM 19741</strain>
    </source>
</reference>
<keyword evidence="1" id="KW-0812">Transmembrane</keyword>
<keyword evidence="3" id="KW-1185">Reference proteome</keyword>
<evidence type="ECO:0000313" key="2">
    <source>
        <dbReference type="EMBL" id="SHF76645.1"/>
    </source>
</evidence>
<accession>A0A1M5EBS5</accession>
<organism evidence="2 3">
    <name type="scientific">Flavobacterium segetis</name>
    <dbReference type="NCBI Taxonomy" id="271157"/>
    <lineage>
        <taxon>Bacteria</taxon>
        <taxon>Pseudomonadati</taxon>
        <taxon>Bacteroidota</taxon>
        <taxon>Flavobacteriia</taxon>
        <taxon>Flavobacteriales</taxon>
        <taxon>Flavobacteriaceae</taxon>
        <taxon>Flavobacterium</taxon>
    </lineage>
</organism>
<keyword evidence="1" id="KW-1133">Transmembrane helix</keyword>
<evidence type="ECO:0000313" key="3">
    <source>
        <dbReference type="Proteomes" id="UP000184036"/>
    </source>
</evidence>
<protein>
    <submittedName>
        <fullName evidence="2">Uncharacterized protein</fullName>
    </submittedName>
</protein>
<keyword evidence="1" id="KW-0472">Membrane</keyword>
<dbReference type="AlphaFoldDB" id="A0A1M5EBS5"/>
<dbReference type="Proteomes" id="UP000184036">
    <property type="component" value="Unassembled WGS sequence"/>
</dbReference>